<dbReference type="InterPro" id="IPR045492">
    <property type="entry name" value="DUF6434"/>
</dbReference>
<dbReference type="Pfam" id="PF18953">
    <property type="entry name" value="SAP_new25"/>
    <property type="match status" value="1"/>
</dbReference>
<sequence>MSRPNFEDIKSGEEFNNWYWLKEEMVAICKKTGLPHTGRKFDLRDRIMYALDQPGKVKPVPKKQKTKSSFNWVKESLTLETKITDNVSFGPNFRAFMKSQLGDKFSCHSDFMDWMKSNVGKTLQDAIEQYRLFEIRKKDPNFKRSIAESNMYNQYTRDFMKDNPNESLKNLRRCWMLKKQLPTKDGFVRYERSDLEL</sequence>
<evidence type="ECO:0000313" key="2">
    <source>
        <dbReference type="EMBL" id="MBY5952599.1"/>
    </source>
</evidence>
<comment type="caution">
    <text evidence="2">The sequence shown here is derived from an EMBL/GenBank/DDBJ whole genome shotgun (WGS) entry which is preliminary data.</text>
</comment>
<gene>
    <name evidence="2" type="ORF">KUV23_16545</name>
</gene>
<keyword evidence="3" id="KW-1185">Reference proteome</keyword>
<proteinExistence type="predicted"/>
<name>A0ABS7N8F7_9BACT</name>
<evidence type="ECO:0000259" key="1">
    <source>
        <dbReference type="Pfam" id="PF20026"/>
    </source>
</evidence>
<reference evidence="2 3" key="1">
    <citation type="submission" date="2021-06" db="EMBL/GenBank/DDBJ databases">
        <title>44 bacteria genomes isolated from Dapeng, Shenzhen.</title>
        <authorList>
            <person name="Zheng W."/>
            <person name="Yu S."/>
            <person name="Huang Y."/>
        </authorList>
    </citation>
    <scope>NUCLEOTIDE SEQUENCE [LARGE SCALE GENOMIC DNA]</scope>
    <source>
        <strain evidence="2 3">DP5N14-6</strain>
    </source>
</reference>
<feature type="domain" description="DUF6434" evidence="1">
    <location>
        <begin position="70"/>
        <end position="131"/>
    </location>
</feature>
<evidence type="ECO:0000313" key="3">
    <source>
        <dbReference type="Proteomes" id="UP000766609"/>
    </source>
</evidence>
<dbReference type="EMBL" id="JAHVHP010000002">
    <property type="protein sequence ID" value="MBY5952599.1"/>
    <property type="molecule type" value="Genomic_DNA"/>
</dbReference>
<dbReference type="RefSeq" id="WP_026945483.1">
    <property type="nucleotide sequence ID" value="NZ_JAHVHP010000002.1"/>
</dbReference>
<dbReference type="Proteomes" id="UP000766609">
    <property type="component" value="Unassembled WGS sequence"/>
</dbReference>
<dbReference type="Pfam" id="PF20026">
    <property type="entry name" value="DUF6434"/>
    <property type="match status" value="1"/>
</dbReference>
<protein>
    <submittedName>
        <fullName evidence="2">SAP domain-containing protein</fullName>
    </submittedName>
</protein>
<organism evidence="2 3">
    <name type="scientific">Algoriphagus marincola</name>
    <dbReference type="NCBI Taxonomy" id="264027"/>
    <lineage>
        <taxon>Bacteria</taxon>
        <taxon>Pseudomonadati</taxon>
        <taxon>Bacteroidota</taxon>
        <taxon>Cytophagia</taxon>
        <taxon>Cytophagales</taxon>
        <taxon>Cyclobacteriaceae</taxon>
        <taxon>Algoriphagus</taxon>
    </lineage>
</organism>
<accession>A0ABS7N8F7</accession>